<evidence type="ECO:0000259" key="7">
    <source>
        <dbReference type="Pfam" id="PF01284"/>
    </source>
</evidence>
<gene>
    <name evidence="8" type="ORF">EI97DRAFT_485169</name>
</gene>
<evidence type="ECO:0000256" key="2">
    <source>
        <dbReference type="ARBA" id="ARBA00022692"/>
    </source>
</evidence>
<feature type="domain" description="MARVEL" evidence="7">
    <location>
        <begin position="16"/>
        <end position="134"/>
    </location>
</feature>
<feature type="region of interest" description="Disordered" evidence="5">
    <location>
        <begin position="146"/>
        <end position="168"/>
    </location>
</feature>
<evidence type="ECO:0000313" key="9">
    <source>
        <dbReference type="Proteomes" id="UP000800097"/>
    </source>
</evidence>
<evidence type="ECO:0000256" key="6">
    <source>
        <dbReference type="SAM" id="Phobius"/>
    </source>
</evidence>
<evidence type="ECO:0000256" key="5">
    <source>
        <dbReference type="SAM" id="MobiDB-lite"/>
    </source>
</evidence>
<protein>
    <submittedName>
        <fullName evidence="8">Might be a transmembrane protein</fullName>
    </submittedName>
</protein>
<evidence type="ECO:0000256" key="4">
    <source>
        <dbReference type="ARBA" id="ARBA00023136"/>
    </source>
</evidence>
<name>A0A6A6J7P6_WESOR</name>
<comment type="subcellular location">
    <subcellularLocation>
        <location evidence="1">Membrane</location>
        <topology evidence="1">Multi-pass membrane protein</topology>
    </subcellularLocation>
</comment>
<sequence>MVGLSHTAARVVVSACNFISWVSSIIVVGITGYLINNYTNDMRLIYWMVISTMTLAFWIPSFILPWLSRDRYHPWYFPLNLIFSYLWLTAFIFAAQAYNRGPCRFDSPRGARCSLKRANEAFMFIPFFFMLVAVVADFLARGEDRPTRTHPEKDVRPSADTSATTGHV</sequence>
<keyword evidence="2 6" id="KW-0812">Transmembrane</keyword>
<feature type="compositionally biased region" description="Basic and acidic residues" evidence="5">
    <location>
        <begin position="146"/>
        <end position="157"/>
    </location>
</feature>
<dbReference type="PANTHER" id="PTHR39608">
    <property type="entry name" value="INTEGRAL MEMBRANE PROTEIN (AFU_ORTHOLOGUE AFUA_5G08640)"/>
    <property type="match status" value="1"/>
</dbReference>
<dbReference type="AlphaFoldDB" id="A0A6A6J7P6"/>
<organism evidence="8 9">
    <name type="scientific">Westerdykella ornata</name>
    <dbReference type="NCBI Taxonomy" id="318751"/>
    <lineage>
        <taxon>Eukaryota</taxon>
        <taxon>Fungi</taxon>
        <taxon>Dikarya</taxon>
        <taxon>Ascomycota</taxon>
        <taxon>Pezizomycotina</taxon>
        <taxon>Dothideomycetes</taxon>
        <taxon>Pleosporomycetidae</taxon>
        <taxon>Pleosporales</taxon>
        <taxon>Sporormiaceae</taxon>
        <taxon>Westerdykella</taxon>
    </lineage>
</organism>
<evidence type="ECO:0000256" key="1">
    <source>
        <dbReference type="ARBA" id="ARBA00004141"/>
    </source>
</evidence>
<feature type="transmembrane region" description="Helical" evidence="6">
    <location>
        <begin position="12"/>
        <end position="35"/>
    </location>
</feature>
<feature type="transmembrane region" description="Helical" evidence="6">
    <location>
        <begin position="75"/>
        <end position="98"/>
    </location>
</feature>
<dbReference type="InterPro" id="IPR008253">
    <property type="entry name" value="Marvel"/>
</dbReference>
<dbReference type="GeneID" id="54555309"/>
<evidence type="ECO:0000313" key="8">
    <source>
        <dbReference type="EMBL" id="KAF2272247.1"/>
    </source>
</evidence>
<dbReference type="RefSeq" id="XP_033649786.1">
    <property type="nucleotide sequence ID" value="XM_033802134.1"/>
</dbReference>
<feature type="compositionally biased region" description="Polar residues" evidence="5">
    <location>
        <begin position="159"/>
        <end position="168"/>
    </location>
</feature>
<dbReference type="Pfam" id="PF01284">
    <property type="entry name" value="MARVEL"/>
    <property type="match status" value="1"/>
</dbReference>
<dbReference type="PANTHER" id="PTHR39608:SF2">
    <property type="entry name" value="MARVEL DOMAIN-CONTAINING PROTEIN"/>
    <property type="match status" value="1"/>
</dbReference>
<feature type="transmembrane region" description="Helical" evidence="6">
    <location>
        <begin position="44"/>
        <end position="63"/>
    </location>
</feature>
<accession>A0A6A6J7P6</accession>
<dbReference type="GO" id="GO:0016020">
    <property type="term" value="C:membrane"/>
    <property type="evidence" value="ECO:0007669"/>
    <property type="project" value="UniProtKB-SubCell"/>
</dbReference>
<dbReference type="OrthoDB" id="20872at2759"/>
<dbReference type="EMBL" id="ML986524">
    <property type="protein sequence ID" value="KAF2272247.1"/>
    <property type="molecule type" value="Genomic_DNA"/>
</dbReference>
<keyword evidence="3 6" id="KW-1133">Transmembrane helix</keyword>
<reference evidence="8" key="1">
    <citation type="journal article" date="2020" name="Stud. Mycol.">
        <title>101 Dothideomycetes genomes: a test case for predicting lifestyles and emergence of pathogens.</title>
        <authorList>
            <person name="Haridas S."/>
            <person name="Albert R."/>
            <person name="Binder M."/>
            <person name="Bloem J."/>
            <person name="Labutti K."/>
            <person name="Salamov A."/>
            <person name="Andreopoulos B."/>
            <person name="Baker S."/>
            <person name="Barry K."/>
            <person name="Bills G."/>
            <person name="Bluhm B."/>
            <person name="Cannon C."/>
            <person name="Castanera R."/>
            <person name="Culley D."/>
            <person name="Daum C."/>
            <person name="Ezra D."/>
            <person name="Gonzalez J."/>
            <person name="Henrissat B."/>
            <person name="Kuo A."/>
            <person name="Liang C."/>
            <person name="Lipzen A."/>
            <person name="Lutzoni F."/>
            <person name="Magnuson J."/>
            <person name="Mondo S."/>
            <person name="Nolan M."/>
            <person name="Ohm R."/>
            <person name="Pangilinan J."/>
            <person name="Park H.-J."/>
            <person name="Ramirez L."/>
            <person name="Alfaro M."/>
            <person name="Sun H."/>
            <person name="Tritt A."/>
            <person name="Yoshinaga Y."/>
            <person name="Zwiers L.-H."/>
            <person name="Turgeon B."/>
            <person name="Goodwin S."/>
            <person name="Spatafora J."/>
            <person name="Crous P."/>
            <person name="Grigoriev I."/>
        </authorList>
    </citation>
    <scope>NUCLEOTIDE SEQUENCE</scope>
    <source>
        <strain evidence="8">CBS 379.55</strain>
    </source>
</reference>
<dbReference type="Proteomes" id="UP000800097">
    <property type="component" value="Unassembled WGS sequence"/>
</dbReference>
<keyword evidence="9" id="KW-1185">Reference proteome</keyword>
<evidence type="ECO:0000256" key="3">
    <source>
        <dbReference type="ARBA" id="ARBA00022989"/>
    </source>
</evidence>
<feature type="transmembrane region" description="Helical" evidence="6">
    <location>
        <begin position="119"/>
        <end position="140"/>
    </location>
</feature>
<keyword evidence="4 6" id="KW-0472">Membrane</keyword>
<proteinExistence type="predicted"/>